<feature type="coiled-coil region" evidence="1">
    <location>
        <begin position="446"/>
        <end position="512"/>
    </location>
</feature>
<evidence type="ECO:0000313" key="4">
    <source>
        <dbReference type="EMBL" id="SIS58732.1"/>
    </source>
</evidence>
<keyword evidence="2" id="KW-1133">Transmembrane helix</keyword>
<evidence type="ECO:0000256" key="2">
    <source>
        <dbReference type="SAM" id="Phobius"/>
    </source>
</evidence>
<evidence type="ECO:0000259" key="3">
    <source>
        <dbReference type="Pfam" id="PF05569"/>
    </source>
</evidence>
<keyword evidence="1" id="KW-0175">Coiled coil</keyword>
<feature type="transmembrane region" description="Helical" evidence="2">
    <location>
        <begin position="6"/>
        <end position="24"/>
    </location>
</feature>
<reference evidence="5" key="1">
    <citation type="submission" date="2017-01" db="EMBL/GenBank/DDBJ databases">
        <authorList>
            <person name="Varghese N."/>
            <person name="Submissions S."/>
        </authorList>
    </citation>
    <scope>NUCLEOTIDE SEQUENCE [LARGE SCALE GENOMIC DNA]</scope>
    <source>
        <strain evidence="5">DSM 23145</strain>
    </source>
</reference>
<feature type="transmembrane region" description="Helical" evidence="2">
    <location>
        <begin position="36"/>
        <end position="58"/>
    </location>
</feature>
<dbReference type="RefSeq" id="WP_076385680.1">
    <property type="nucleotide sequence ID" value="NZ_FTOI01000003.1"/>
</dbReference>
<dbReference type="STRING" id="713588.SAMN05421789_103110"/>
<keyword evidence="5" id="KW-1185">Reference proteome</keyword>
<dbReference type="Pfam" id="PF05569">
    <property type="entry name" value="Peptidase_M56"/>
    <property type="match status" value="1"/>
</dbReference>
<evidence type="ECO:0000313" key="5">
    <source>
        <dbReference type="Proteomes" id="UP000185839"/>
    </source>
</evidence>
<sequence>MEILLYFGKVIFTSGVMFLYYQLFLKDKTFHHYNRFYLLASMIVSLLLPLLKVSYFTLEVNSNIYLLISKLNNIQSDKNTENDFIYISVIAFAFGLVAVFFLTKFIFGLVKIQLLKKKFLKENFEGISFYQTNLHDAPFSFFKNLFWKDTILIHSDLGRQILKHEMVHIEQKHSWDKIFLEIITSLFWFNPFFYLIKKEINLIHEYLADHKALKNSDTKAFAQMLLASHFSGKQLPAASPFLSSNLKKRLTMLKKSKTKFSYARRIFALPLLFAIAFIYMVNAKNKEIKSTNFEIEKLVSSIEKDTIAPKNSALGTDGTQLKKEHPELFFDHDSLNEKPLAEIQNQISEKQKKIEPYQKLMLSKSEEGQKISKALKKKSEELLKLAAKKDFDHPKFKLLEKELEQLGAKLNAVFDTDDFKNNQQILDTNFKDLDQLYAKLDQYYHSDEFTSKIKVAEIAAAEAEKKINSPEFKKMIRDAEEQGKKAEKLVNSRKFKKQIKEAEKKAEEAEKLINSPEFKKKILEAEESAKNGKDYSSVIFVDPNKTLANNASIKYYLNGNPLSPENAKNIAPGEIATMHIYKKGFQGNKTEEIHITTK</sequence>
<protein>
    <submittedName>
        <fullName evidence="4">Signal transducer regulating beta-lactamase production, contains metallopeptidase domain</fullName>
    </submittedName>
</protein>
<dbReference type="CDD" id="cd07341">
    <property type="entry name" value="M56_BlaR1_MecR1_like"/>
    <property type="match status" value="1"/>
</dbReference>
<name>A0A1N7KAZ8_9FLAO</name>
<dbReference type="InterPro" id="IPR052173">
    <property type="entry name" value="Beta-lactam_resp_regulator"/>
</dbReference>
<feature type="transmembrane region" description="Helical" evidence="2">
    <location>
        <begin position="262"/>
        <end position="281"/>
    </location>
</feature>
<dbReference type="EMBL" id="FTOI01000003">
    <property type="protein sequence ID" value="SIS58732.1"/>
    <property type="molecule type" value="Genomic_DNA"/>
</dbReference>
<dbReference type="AlphaFoldDB" id="A0A1N7KAZ8"/>
<dbReference type="PANTHER" id="PTHR34978">
    <property type="entry name" value="POSSIBLE SENSOR-TRANSDUCER PROTEIN BLAR"/>
    <property type="match status" value="1"/>
</dbReference>
<dbReference type="InterPro" id="IPR008756">
    <property type="entry name" value="Peptidase_M56"/>
</dbReference>
<accession>A0A1N7KAZ8</accession>
<proteinExistence type="predicted"/>
<organism evidence="4 5">
    <name type="scientific">Kaistella chaponensis</name>
    <dbReference type="NCBI Taxonomy" id="713588"/>
    <lineage>
        <taxon>Bacteria</taxon>
        <taxon>Pseudomonadati</taxon>
        <taxon>Bacteroidota</taxon>
        <taxon>Flavobacteriia</taxon>
        <taxon>Flavobacteriales</taxon>
        <taxon>Weeksellaceae</taxon>
        <taxon>Chryseobacterium group</taxon>
        <taxon>Kaistella</taxon>
    </lineage>
</organism>
<gene>
    <name evidence="4" type="ORF">SAMN05421789_103110</name>
</gene>
<dbReference type="PANTHER" id="PTHR34978:SF3">
    <property type="entry name" value="SLR0241 PROTEIN"/>
    <property type="match status" value="1"/>
</dbReference>
<keyword evidence="2" id="KW-0812">Transmembrane</keyword>
<keyword evidence="2" id="KW-0472">Membrane</keyword>
<evidence type="ECO:0000256" key="1">
    <source>
        <dbReference type="SAM" id="Coils"/>
    </source>
</evidence>
<feature type="transmembrane region" description="Helical" evidence="2">
    <location>
        <begin position="84"/>
        <end position="110"/>
    </location>
</feature>
<dbReference type="Proteomes" id="UP000185839">
    <property type="component" value="Unassembled WGS sequence"/>
</dbReference>
<feature type="domain" description="Peptidase M56" evidence="3">
    <location>
        <begin position="161"/>
        <end position="253"/>
    </location>
</feature>